<dbReference type="KEGG" id="eiv:EIN_525270"/>
<reference evidence="1 2" key="1">
    <citation type="submission" date="2012-10" db="EMBL/GenBank/DDBJ databases">
        <authorList>
            <person name="Zafar N."/>
            <person name="Inman J."/>
            <person name="Hall N."/>
            <person name="Lorenzi H."/>
            <person name="Caler E."/>
        </authorList>
    </citation>
    <scope>NUCLEOTIDE SEQUENCE [LARGE SCALE GENOMIC DNA]</scope>
    <source>
        <strain evidence="1 2">IP1</strain>
    </source>
</reference>
<dbReference type="GeneID" id="14888548"/>
<dbReference type="PANTHER" id="PTHR33559">
    <property type="entry name" value="PROTEASOME ASSEMBLY CHAPERONE 4"/>
    <property type="match status" value="1"/>
</dbReference>
<dbReference type="Proteomes" id="UP000014680">
    <property type="component" value="Unassembled WGS sequence"/>
</dbReference>
<dbReference type="Pfam" id="PF16093">
    <property type="entry name" value="PAC4"/>
    <property type="match status" value="1"/>
</dbReference>
<gene>
    <name evidence="1" type="ORF">EIN_525270</name>
</gene>
<organism evidence="1 2">
    <name type="scientific">Entamoeba invadens IP1</name>
    <dbReference type="NCBI Taxonomy" id="370355"/>
    <lineage>
        <taxon>Eukaryota</taxon>
        <taxon>Amoebozoa</taxon>
        <taxon>Evosea</taxon>
        <taxon>Archamoebae</taxon>
        <taxon>Mastigamoebida</taxon>
        <taxon>Entamoebidae</taxon>
        <taxon>Entamoeba</taxon>
    </lineage>
</organism>
<evidence type="ECO:0000313" key="1">
    <source>
        <dbReference type="EMBL" id="ELP89572.1"/>
    </source>
</evidence>
<dbReference type="OrthoDB" id="29008at2759"/>
<name>A0A0A1U5H5_ENTIV</name>
<dbReference type="VEuPathDB" id="AmoebaDB:EIN_525270"/>
<dbReference type="RefSeq" id="XP_004256343.1">
    <property type="nucleotide sequence ID" value="XM_004256295.1"/>
</dbReference>
<sequence length="108" mass="12098">MESSYHIIDIAPHKYVIETIKTAHDIVVVIQNKNENVLNGIALAQKTVESIPSTTQIFGDVLDDESQSIAQLLSLKLQKRVTVSCNVTFSQEYPEKQQLVKAILSLFK</sequence>
<dbReference type="AlphaFoldDB" id="A0A0A1U5H5"/>
<accession>A0A0A1U5H5</accession>
<dbReference type="EMBL" id="KB206604">
    <property type="protein sequence ID" value="ELP89572.1"/>
    <property type="molecule type" value="Genomic_DNA"/>
</dbReference>
<dbReference type="OMA" id="SYHIIDI"/>
<keyword evidence="2" id="KW-1185">Reference proteome</keyword>
<protein>
    <recommendedName>
        <fullName evidence="3">Proteasome assembly chaperone 3</fullName>
    </recommendedName>
</protein>
<dbReference type="InterPro" id="IPR032157">
    <property type="entry name" value="PAC4"/>
</dbReference>
<evidence type="ECO:0008006" key="3">
    <source>
        <dbReference type="Google" id="ProtNLM"/>
    </source>
</evidence>
<evidence type="ECO:0000313" key="2">
    <source>
        <dbReference type="Proteomes" id="UP000014680"/>
    </source>
</evidence>
<dbReference type="GO" id="GO:0043248">
    <property type="term" value="P:proteasome assembly"/>
    <property type="evidence" value="ECO:0007669"/>
    <property type="project" value="InterPro"/>
</dbReference>
<proteinExistence type="predicted"/>
<dbReference type="PANTHER" id="PTHR33559:SF1">
    <property type="entry name" value="PROTEASOME ASSEMBLY CHAPERONE 4"/>
    <property type="match status" value="1"/>
</dbReference>